<feature type="non-terminal residue" evidence="2">
    <location>
        <position position="96"/>
    </location>
</feature>
<dbReference type="Gene3D" id="3.40.50.10260">
    <property type="entry name" value="YjeF N-terminal domain"/>
    <property type="match status" value="1"/>
</dbReference>
<dbReference type="EMBL" id="BARV01007837">
    <property type="protein sequence ID" value="GAI13388.1"/>
    <property type="molecule type" value="Genomic_DNA"/>
</dbReference>
<dbReference type="Pfam" id="PF03853">
    <property type="entry name" value="YjeF_N"/>
    <property type="match status" value="1"/>
</dbReference>
<dbReference type="PROSITE" id="PS51385">
    <property type="entry name" value="YJEF_N"/>
    <property type="match status" value="1"/>
</dbReference>
<evidence type="ECO:0000259" key="1">
    <source>
        <dbReference type="PROSITE" id="PS51385"/>
    </source>
</evidence>
<organism evidence="2">
    <name type="scientific">marine sediment metagenome</name>
    <dbReference type="NCBI Taxonomy" id="412755"/>
    <lineage>
        <taxon>unclassified sequences</taxon>
        <taxon>metagenomes</taxon>
        <taxon>ecological metagenomes</taxon>
    </lineage>
</organism>
<dbReference type="SUPFAM" id="SSF64153">
    <property type="entry name" value="YjeF N-terminal domain-like"/>
    <property type="match status" value="1"/>
</dbReference>
<reference evidence="2" key="1">
    <citation type="journal article" date="2014" name="Front. Microbiol.">
        <title>High frequency of phylogenetically diverse reductive dehalogenase-homologous genes in deep subseafloor sedimentary metagenomes.</title>
        <authorList>
            <person name="Kawai M."/>
            <person name="Futagami T."/>
            <person name="Toyoda A."/>
            <person name="Takaki Y."/>
            <person name="Nishi S."/>
            <person name="Hori S."/>
            <person name="Arai W."/>
            <person name="Tsubouchi T."/>
            <person name="Morono Y."/>
            <person name="Uchiyama I."/>
            <person name="Ito T."/>
            <person name="Fujiyama A."/>
            <person name="Inagaki F."/>
            <person name="Takami H."/>
        </authorList>
    </citation>
    <scope>NUCLEOTIDE SEQUENCE</scope>
    <source>
        <strain evidence="2">Expedition CK06-06</strain>
    </source>
</reference>
<accession>X1L345</accession>
<dbReference type="InterPro" id="IPR036652">
    <property type="entry name" value="YjeF_N_dom_sf"/>
</dbReference>
<proteinExistence type="predicted"/>
<protein>
    <recommendedName>
        <fullName evidence="1">YjeF N-terminal domain-containing protein</fullName>
    </recommendedName>
</protein>
<gene>
    <name evidence="2" type="ORF">S06H3_15888</name>
</gene>
<dbReference type="InterPro" id="IPR004443">
    <property type="entry name" value="YjeF_N_dom"/>
</dbReference>
<dbReference type="AlphaFoldDB" id="X1L345"/>
<feature type="domain" description="YjeF N-terminal" evidence="1">
    <location>
        <begin position="12"/>
        <end position="96"/>
    </location>
</feature>
<name>X1L345_9ZZZZ</name>
<comment type="caution">
    <text evidence="2">The sequence shown here is derived from an EMBL/GenBank/DDBJ whole genome shotgun (WGS) entry which is preliminary data.</text>
</comment>
<evidence type="ECO:0000313" key="2">
    <source>
        <dbReference type="EMBL" id="GAI13388.1"/>
    </source>
</evidence>
<sequence length="96" mass="10340">MKLKRILKGSRIAEIDNKAISGGIDSKWLMKNAGSGISREIISDFENKKLKRAACGLVVCGSGNNGGDGFVAAKDLLDYGMRVIVFHISPVKEFSP</sequence>